<evidence type="ECO:0000313" key="2">
    <source>
        <dbReference type="Proteomes" id="UP000603141"/>
    </source>
</evidence>
<dbReference type="EMBL" id="JAENIJ010000035">
    <property type="protein sequence ID" value="MBK1884127.1"/>
    <property type="molecule type" value="Genomic_DNA"/>
</dbReference>
<gene>
    <name evidence="1" type="ORF">JIN85_17030</name>
</gene>
<dbReference type="AlphaFoldDB" id="A0A934SDH4"/>
<sequence>MIKTRKIRPEDKPPFLAVCESSNGHLLTLAVTEHNNGIELVGTIIHGYNYDDLKAGVTRSFFPYGEWEVLVSTISPGEAEPEERRFNAYRINDDVIAAQNRAEAIEVWKTGYGEEWDKDEEIIVLSSEDKLVGPDGDELTVEFVLPRTTAAGFLGTFIEELFACYDAPLVTPEN</sequence>
<name>A0A934SDH4_9BACT</name>
<dbReference type="RefSeq" id="WP_200273025.1">
    <property type="nucleotide sequence ID" value="NZ_JAENIJ010000035.1"/>
</dbReference>
<comment type="caution">
    <text evidence="1">The sequence shown here is derived from an EMBL/GenBank/DDBJ whole genome shotgun (WGS) entry which is preliminary data.</text>
</comment>
<protein>
    <submittedName>
        <fullName evidence="1">Uncharacterized protein</fullName>
    </submittedName>
</protein>
<reference evidence="1" key="1">
    <citation type="submission" date="2021-01" db="EMBL/GenBank/DDBJ databases">
        <title>Modified the classification status of verrucomicrobia.</title>
        <authorList>
            <person name="Feng X."/>
        </authorList>
    </citation>
    <scope>NUCLEOTIDE SEQUENCE</scope>
    <source>
        <strain evidence="1">KCTC 22041</strain>
    </source>
</reference>
<organism evidence="1 2">
    <name type="scientific">Luteolibacter pohnpeiensis</name>
    <dbReference type="NCBI Taxonomy" id="454153"/>
    <lineage>
        <taxon>Bacteria</taxon>
        <taxon>Pseudomonadati</taxon>
        <taxon>Verrucomicrobiota</taxon>
        <taxon>Verrucomicrobiia</taxon>
        <taxon>Verrucomicrobiales</taxon>
        <taxon>Verrucomicrobiaceae</taxon>
        <taxon>Luteolibacter</taxon>
    </lineage>
</organism>
<proteinExistence type="predicted"/>
<keyword evidence="2" id="KW-1185">Reference proteome</keyword>
<accession>A0A934SDH4</accession>
<evidence type="ECO:0000313" key="1">
    <source>
        <dbReference type="EMBL" id="MBK1884127.1"/>
    </source>
</evidence>
<dbReference type="Proteomes" id="UP000603141">
    <property type="component" value="Unassembled WGS sequence"/>
</dbReference>